<dbReference type="InterPro" id="IPR001242">
    <property type="entry name" value="Condensation_dom"/>
</dbReference>
<gene>
    <name evidence="4" type="ORF">SAMN05443244_3460</name>
</gene>
<dbReference type="SMART" id="SM00823">
    <property type="entry name" value="PKS_PP"/>
    <property type="match status" value="1"/>
</dbReference>
<dbReference type="GO" id="GO:0044550">
    <property type="term" value="P:secondary metabolite biosynthetic process"/>
    <property type="evidence" value="ECO:0007669"/>
    <property type="project" value="TreeGrafter"/>
</dbReference>
<dbReference type="Gene3D" id="1.10.1200.10">
    <property type="entry name" value="ACP-like"/>
    <property type="match status" value="1"/>
</dbReference>
<dbReference type="Pfam" id="PF00975">
    <property type="entry name" value="Thioesterase"/>
    <property type="match status" value="1"/>
</dbReference>
<dbReference type="GO" id="GO:0005737">
    <property type="term" value="C:cytoplasm"/>
    <property type="evidence" value="ECO:0007669"/>
    <property type="project" value="TreeGrafter"/>
</dbReference>
<name>A0A1H4SI25_9BACT</name>
<feature type="domain" description="Carrier" evidence="3">
    <location>
        <begin position="900"/>
        <end position="975"/>
    </location>
</feature>
<evidence type="ECO:0000313" key="5">
    <source>
        <dbReference type="Proteomes" id="UP000182409"/>
    </source>
</evidence>
<dbReference type="Pfam" id="PF00550">
    <property type="entry name" value="PP-binding"/>
    <property type="match status" value="1"/>
</dbReference>
<accession>A0A1H4SI25</accession>
<dbReference type="Pfam" id="PF00668">
    <property type="entry name" value="Condensation"/>
    <property type="match status" value="2"/>
</dbReference>
<dbReference type="RefSeq" id="WP_170835066.1">
    <property type="nucleotide sequence ID" value="NZ_FNSD01000001.1"/>
</dbReference>
<dbReference type="Gene3D" id="3.40.50.1820">
    <property type="entry name" value="alpha/beta hydrolase"/>
    <property type="match status" value="1"/>
</dbReference>
<evidence type="ECO:0000259" key="3">
    <source>
        <dbReference type="PROSITE" id="PS50075"/>
    </source>
</evidence>
<keyword evidence="2" id="KW-0597">Phosphoprotein</keyword>
<dbReference type="GO" id="GO:0031177">
    <property type="term" value="F:phosphopantetheine binding"/>
    <property type="evidence" value="ECO:0007669"/>
    <property type="project" value="InterPro"/>
</dbReference>
<dbReference type="PANTHER" id="PTHR45527">
    <property type="entry name" value="NONRIBOSOMAL PEPTIDE SYNTHETASE"/>
    <property type="match status" value="1"/>
</dbReference>
<dbReference type="AlphaFoldDB" id="A0A1H4SI25"/>
<dbReference type="SUPFAM" id="SSF53474">
    <property type="entry name" value="alpha/beta-Hydrolases"/>
    <property type="match status" value="1"/>
</dbReference>
<dbReference type="InterPro" id="IPR001031">
    <property type="entry name" value="Thioesterase"/>
</dbReference>
<protein>
    <submittedName>
        <fullName evidence="4">Thioesterase domain-containing protein</fullName>
    </submittedName>
</protein>
<evidence type="ECO:0000256" key="2">
    <source>
        <dbReference type="ARBA" id="ARBA00022553"/>
    </source>
</evidence>
<dbReference type="InterPro" id="IPR036736">
    <property type="entry name" value="ACP-like_sf"/>
</dbReference>
<dbReference type="InterPro" id="IPR009081">
    <property type="entry name" value="PP-bd_ACP"/>
</dbReference>
<evidence type="ECO:0000313" key="4">
    <source>
        <dbReference type="EMBL" id="SEC43809.1"/>
    </source>
</evidence>
<dbReference type="Gene3D" id="3.30.559.10">
    <property type="entry name" value="Chloramphenicol acetyltransferase-like domain"/>
    <property type="match status" value="2"/>
</dbReference>
<dbReference type="InterPro" id="IPR020806">
    <property type="entry name" value="PKS_PP-bd"/>
</dbReference>
<dbReference type="Gene3D" id="3.30.559.30">
    <property type="entry name" value="Nonribosomal peptide synthetase, condensation domain"/>
    <property type="match status" value="2"/>
</dbReference>
<proteinExistence type="predicted"/>
<dbReference type="Proteomes" id="UP000182409">
    <property type="component" value="Unassembled WGS sequence"/>
</dbReference>
<evidence type="ECO:0000256" key="1">
    <source>
        <dbReference type="ARBA" id="ARBA00022450"/>
    </source>
</evidence>
<dbReference type="SUPFAM" id="SSF47336">
    <property type="entry name" value="ACP-like"/>
    <property type="match status" value="1"/>
</dbReference>
<organism evidence="4 5">
    <name type="scientific">Terriglobus roseus</name>
    <dbReference type="NCBI Taxonomy" id="392734"/>
    <lineage>
        <taxon>Bacteria</taxon>
        <taxon>Pseudomonadati</taxon>
        <taxon>Acidobacteriota</taxon>
        <taxon>Terriglobia</taxon>
        <taxon>Terriglobales</taxon>
        <taxon>Acidobacteriaceae</taxon>
        <taxon>Terriglobus</taxon>
    </lineage>
</organism>
<dbReference type="PROSITE" id="PS50075">
    <property type="entry name" value="CARRIER"/>
    <property type="match status" value="1"/>
</dbReference>
<dbReference type="EMBL" id="FNSD01000001">
    <property type="protein sequence ID" value="SEC43809.1"/>
    <property type="molecule type" value="Genomic_DNA"/>
</dbReference>
<dbReference type="GO" id="GO:0043041">
    <property type="term" value="P:amino acid activation for nonribosomal peptide biosynthetic process"/>
    <property type="evidence" value="ECO:0007669"/>
    <property type="project" value="TreeGrafter"/>
</dbReference>
<dbReference type="SUPFAM" id="SSF52777">
    <property type="entry name" value="CoA-dependent acyltransferases"/>
    <property type="match status" value="4"/>
</dbReference>
<keyword evidence="1" id="KW-0596">Phosphopantetheine</keyword>
<dbReference type="InterPro" id="IPR023213">
    <property type="entry name" value="CAT-like_dom_sf"/>
</dbReference>
<dbReference type="InterPro" id="IPR029058">
    <property type="entry name" value="AB_hydrolase_fold"/>
</dbReference>
<sequence>MATTFVLSPTETAIFPAVPFQQRLWALEKQAAANPAWNIAVRFQLMGHVDRDRFQAALDEVIRQDGLLRCHFREEEGILLGEYSEGCAVPVKWVDAWSEETFEDALTAYSYAQAKTPFRMEEAPLLRVTVVSQSATQHFLLITVHHSIFDGYSVGLLVDRLMERYGDDGTGSQSIAVTPGFADYAASLQLLRSRSDYAELARAWKTLLTGTKPVPLADTGCLRALPATIHSHLLPLPLTHTLRNIAADWGITFAQLAFAVYCISQDHLGSVVGTPVLSREDATTQNIVGPLVNYIPVVIPRPGGETVADFAAALADRWAEALDLRNYRIEDMLSSYDTPEAALYNAVFIVQRDFVQPRVAAGLSLTPLPSVTPGALHASTTFLVERQDGWRLSMELASVAEEPAAREQRLHQLVRALERVAANPHLSVEDLKYVSHPAASDAASPSERTYPASPAQQRYAAMYSVAPDADSVWLRMSFNIEGTLDTQVVLDALDYLQARHEILRTELVEDASGNLVQHVRQHCDVPLIDVSNAHGDLTWQPDGSSEIASIPSRLANAPCWRALIKKESAATELAFEFPHALMDGWSCGVFLKEFAELYRVLAEGRAASLPALEITYGQCVAARECEAAQTNTIALDFWSKRLSKLQRPSALPHDAPVGQGCVVSSRVLDPTLVLAIQTVAEESDVTVASIFCAAYRCLLRRYTNGDCVVAVPTANRPAEADGVLGPFSEVMFVAGEIGTTYASALIATQEELLSGAEHMISLQTLVESAVPIVLSGPHANVVGFLYQDAFVHSLEAGPVTLRATGTETVTSSFFWNLSIVRRDQVVTAQIASSQRHFTAAFAEALLDDFEVSLSEFLFSRHTPLSSLHGSSQRVIALGEASRHPESLTGEAVVTNEEQPRAIRDAEQSMLGIWQSVFRRQAISIDDDFFALGGHSLLLAEMQKHILKAFGQRITSADIFLAPTCGALARRVLRPSDSPAMPYQVVPVQPEGDAPPLFVISQSMIIRKLAAALRPMMPVYTIQLGEAEVLSLGTQVSMISIANCYLTYIRKAQPNGPYRLAGWCVSGWVALEVARKLLEDGEEVDILLVLDAWAPRFWRDLQGLRRFAARSSYYAHRLYWHARKLLRSFTSASGLRKSAMDTFRMVLHTLKGSMQSAPAIPPSEERFEQMMSEAVSTYRPAPLACDTVVIFKSDEQPVGGTLPQDMAWSSLLPSGFALVRVPGDHAGMFDEEGSRIMADAIAFDLSDSHKHRYLGTTPRHVGNLTPEACL</sequence>
<dbReference type="GO" id="GO:0003824">
    <property type="term" value="F:catalytic activity"/>
    <property type="evidence" value="ECO:0007669"/>
    <property type="project" value="InterPro"/>
</dbReference>
<reference evidence="4 5" key="1">
    <citation type="submission" date="2016-10" db="EMBL/GenBank/DDBJ databases">
        <authorList>
            <person name="de Groot N.N."/>
        </authorList>
    </citation>
    <scope>NUCLEOTIDE SEQUENCE [LARGE SCALE GENOMIC DNA]</scope>
    <source>
        <strain evidence="4 5">AB35.6</strain>
    </source>
</reference>
<dbReference type="PANTHER" id="PTHR45527:SF1">
    <property type="entry name" value="FATTY ACID SYNTHASE"/>
    <property type="match status" value="1"/>
</dbReference>